<dbReference type="RefSeq" id="WP_119605253.1">
    <property type="nucleotide sequence ID" value="NZ_CP188208.1"/>
</dbReference>
<comment type="caution">
    <text evidence="2">The sequence shown here is derived from an EMBL/GenBank/DDBJ whole genome shotgun (WGS) entry which is preliminary data.</text>
</comment>
<sequence>MTKVQISACQLSVRKVSNFDEFANQVDYLLENTPKDSDYVVFPELMTVGLLGSFSNQDELTAADLVKIDEYTQNYKDLFSEYARDRNQIIIGGSHLEKRDDKYFNIAYIFKKDGSYEEHKKTHIFPAEANWQTSEGEDLTVFDIGPAKIGLAVCYESEIPEISRILSLKGAEIIFSPSYTFTEPGFWRVRHCAQARAIENQIYFVHCPTVGNPGEPLPDGYGASSILSPCDTQWPANGVIKEAELNKETVITATVDLDELYDNRKNGAATTFYDRSRQEHIYSKYEPYNEM</sequence>
<dbReference type="InterPro" id="IPR036526">
    <property type="entry name" value="C-N_Hydrolase_sf"/>
</dbReference>
<dbReference type="Gene3D" id="3.60.110.10">
    <property type="entry name" value="Carbon-nitrogen hydrolase"/>
    <property type="match status" value="1"/>
</dbReference>
<dbReference type="SUPFAM" id="SSF56317">
    <property type="entry name" value="Carbon-nitrogen hydrolase"/>
    <property type="match status" value="1"/>
</dbReference>
<dbReference type="EMBL" id="QXUF01000054">
    <property type="protein sequence ID" value="RIN00509.1"/>
    <property type="molecule type" value="Genomic_DNA"/>
</dbReference>
<reference evidence="2 3" key="1">
    <citation type="journal article" date="2016" name="Front. Microbiol.">
        <title>Comprehensive Phylogenetic Analysis of Bovine Non-aureus Staphylococci Species Based on Whole-Genome Sequencing.</title>
        <authorList>
            <person name="Naushad S."/>
            <person name="Barkema H.W."/>
            <person name="Luby C."/>
            <person name="Condas L.A."/>
            <person name="Nobrega D.B."/>
            <person name="Carson D.A."/>
            <person name="De Buck J."/>
        </authorList>
    </citation>
    <scope>NUCLEOTIDE SEQUENCE [LARGE SCALE GENOMIC DNA]</scope>
    <source>
        <strain evidence="2 3">SNUC 4554</strain>
    </source>
</reference>
<keyword evidence="3" id="KW-1185">Reference proteome</keyword>
<organism evidence="2 3">
    <name type="scientific">Staphylococcus shinii</name>
    <dbReference type="NCBI Taxonomy" id="2912228"/>
    <lineage>
        <taxon>Bacteria</taxon>
        <taxon>Bacillati</taxon>
        <taxon>Bacillota</taxon>
        <taxon>Bacilli</taxon>
        <taxon>Bacillales</taxon>
        <taxon>Staphylococcaceae</taxon>
        <taxon>Staphylococcus</taxon>
    </lineage>
</organism>
<dbReference type="PROSITE" id="PS50263">
    <property type="entry name" value="CN_HYDROLASE"/>
    <property type="match status" value="1"/>
</dbReference>
<feature type="domain" description="CN hydrolase" evidence="1">
    <location>
        <begin position="4"/>
        <end position="257"/>
    </location>
</feature>
<accession>A0A418IEQ8</accession>
<evidence type="ECO:0000313" key="3">
    <source>
        <dbReference type="Proteomes" id="UP000286317"/>
    </source>
</evidence>
<dbReference type="AlphaFoldDB" id="A0A418IEQ8"/>
<dbReference type="CDD" id="cd07574">
    <property type="entry name" value="nitrilase_Rim1_like"/>
    <property type="match status" value="1"/>
</dbReference>
<dbReference type="PANTHER" id="PTHR23088:SF50">
    <property type="entry name" value="HYDROLASE YHCX"/>
    <property type="match status" value="1"/>
</dbReference>
<dbReference type="InterPro" id="IPR003010">
    <property type="entry name" value="C-N_Hydrolase"/>
</dbReference>
<dbReference type="OrthoDB" id="9811121at2"/>
<dbReference type="Proteomes" id="UP000286317">
    <property type="component" value="Unassembled WGS sequence"/>
</dbReference>
<evidence type="ECO:0000313" key="2">
    <source>
        <dbReference type="EMBL" id="RIN00509.1"/>
    </source>
</evidence>
<protein>
    <submittedName>
        <fullName evidence="2">Amidohydrolase</fullName>
    </submittedName>
</protein>
<name>A0A418IEQ8_9STAP</name>
<proteinExistence type="predicted"/>
<evidence type="ECO:0000259" key="1">
    <source>
        <dbReference type="PROSITE" id="PS50263"/>
    </source>
</evidence>
<gene>
    <name evidence="2" type="ORF">BU112_08450</name>
</gene>
<dbReference type="Pfam" id="PF00795">
    <property type="entry name" value="CN_hydrolase"/>
    <property type="match status" value="1"/>
</dbReference>
<dbReference type="PANTHER" id="PTHR23088">
    <property type="entry name" value="NITRILASE-RELATED"/>
    <property type="match status" value="1"/>
</dbReference>